<keyword evidence="7 14" id="KW-1133">Transmembrane helix</keyword>
<dbReference type="PIRSF" id="PIRSF006102">
    <property type="entry name" value="NQR_DE"/>
    <property type="match status" value="1"/>
</dbReference>
<evidence type="ECO:0000256" key="13">
    <source>
        <dbReference type="ARBA" id="ARBA00023201"/>
    </source>
</evidence>
<dbReference type="InterPro" id="IPR010967">
    <property type="entry name" value="NqrE"/>
</dbReference>
<evidence type="ECO:0000256" key="3">
    <source>
        <dbReference type="ARBA" id="ARBA00022475"/>
    </source>
</evidence>
<evidence type="ECO:0000256" key="7">
    <source>
        <dbReference type="ARBA" id="ARBA00022989"/>
    </source>
</evidence>
<evidence type="ECO:0000256" key="9">
    <source>
        <dbReference type="ARBA" id="ARBA00023053"/>
    </source>
</evidence>
<evidence type="ECO:0000256" key="8">
    <source>
        <dbReference type="ARBA" id="ARBA00023027"/>
    </source>
</evidence>
<dbReference type="PANTHER" id="PTHR30335">
    <property type="entry name" value="INTEGRAL MEMBRANE PROTEIN OF SOXR-REDUCING COMPLEX"/>
    <property type="match status" value="1"/>
</dbReference>
<dbReference type="InterPro" id="IPR003667">
    <property type="entry name" value="NqrDE/RnfAE"/>
</dbReference>
<comment type="subcellular location">
    <subcellularLocation>
        <location evidence="14">Cell membrane</location>
        <topology evidence="14">Multi-pass membrane protein</topology>
    </subcellularLocation>
    <subcellularLocation>
        <location evidence="1">Endomembrane system</location>
        <topology evidence="1">Multi-pass membrane protein</topology>
    </subcellularLocation>
</comment>
<feature type="transmembrane region" description="Helical" evidence="14">
    <location>
        <begin position="37"/>
        <end position="58"/>
    </location>
</feature>
<keyword evidence="11 14" id="KW-0830">Ubiquinone</keyword>
<gene>
    <name evidence="14 15" type="primary">nqrE</name>
    <name evidence="15" type="ORF">RM530_10795</name>
</gene>
<keyword evidence="16" id="KW-1185">Reference proteome</keyword>
<comment type="catalytic activity">
    <reaction evidence="14">
        <text>a ubiquinone + n Na(+)(in) + NADH + H(+) = a ubiquinol + n Na(+)(out) + NAD(+)</text>
        <dbReference type="Rhea" id="RHEA:47748"/>
        <dbReference type="Rhea" id="RHEA-COMP:9565"/>
        <dbReference type="Rhea" id="RHEA-COMP:9566"/>
        <dbReference type="ChEBI" id="CHEBI:15378"/>
        <dbReference type="ChEBI" id="CHEBI:16389"/>
        <dbReference type="ChEBI" id="CHEBI:17976"/>
        <dbReference type="ChEBI" id="CHEBI:29101"/>
        <dbReference type="ChEBI" id="CHEBI:57540"/>
        <dbReference type="ChEBI" id="CHEBI:57945"/>
        <dbReference type="EC" id="7.2.1.1"/>
    </reaction>
</comment>
<dbReference type="EC" id="7.2.1.1" evidence="14"/>
<keyword evidence="10 14" id="KW-0406">Ion transport</keyword>
<dbReference type="Proteomes" id="UP001254608">
    <property type="component" value="Unassembled WGS sequence"/>
</dbReference>
<reference evidence="15 16" key="1">
    <citation type="submission" date="2023-09" db="EMBL/GenBank/DDBJ databases">
        <authorList>
            <person name="Rey-Velasco X."/>
        </authorList>
    </citation>
    <scope>NUCLEOTIDE SEQUENCE [LARGE SCALE GENOMIC DNA]</scope>
    <source>
        <strain evidence="15 16">W345</strain>
    </source>
</reference>
<evidence type="ECO:0000256" key="10">
    <source>
        <dbReference type="ARBA" id="ARBA00023065"/>
    </source>
</evidence>
<comment type="caution">
    <text evidence="15">The sequence shown here is derived from an EMBL/GenBank/DDBJ whole genome shotgun (WGS) entry which is preliminary data.</text>
</comment>
<feature type="transmembrane region" description="Helical" evidence="14">
    <location>
        <begin position="175"/>
        <end position="199"/>
    </location>
</feature>
<comment type="function">
    <text evidence="14">NQR complex catalyzes the reduction of ubiquinone-1 to ubiquinol by two successive reactions, coupled with the transport of Na(+) ions from the cytoplasm to the periplasm. NqrA to NqrE are probably involved in the second step, the conversion of ubisemiquinone to ubiquinol.</text>
</comment>
<evidence type="ECO:0000256" key="2">
    <source>
        <dbReference type="ARBA" id="ARBA00022448"/>
    </source>
</evidence>
<keyword evidence="2 14" id="KW-0813">Transport</keyword>
<evidence type="ECO:0000256" key="14">
    <source>
        <dbReference type="HAMAP-Rule" id="MF_00429"/>
    </source>
</evidence>
<keyword evidence="6 14" id="KW-1278">Translocase</keyword>
<keyword evidence="4" id="KW-0997">Cell inner membrane</keyword>
<keyword evidence="5 14" id="KW-0812">Transmembrane</keyword>
<dbReference type="Pfam" id="PF02508">
    <property type="entry name" value="Rnf-Nqr"/>
    <property type="match status" value="1"/>
</dbReference>
<evidence type="ECO:0000256" key="4">
    <source>
        <dbReference type="ARBA" id="ARBA00022519"/>
    </source>
</evidence>
<evidence type="ECO:0000256" key="12">
    <source>
        <dbReference type="ARBA" id="ARBA00023136"/>
    </source>
</evidence>
<feature type="transmembrane region" description="Helical" evidence="14">
    <location>
        <begin position="144"/>
        <end position="163"/>
    </location>
</feature>
<name>A0ABU2WKW4_9GAMM</name>
<proteinExistence type="inferred from homology"/>
<protein>
    <recommendedName>
        <fullName evidence="14">Na(+)-translocating NADH-quinone reductase subunit E</fullName>
        <shortName evidence="14">Na(+)-NQR subunit E</shortName>
        <shortName evidence="14">Na(+)-translocating NQR subunit E</shortName>
        <ecNumber evidence="14">7.2.1.1</ecNumber>
    </recommendedName>
    <alternativeName>
        <fullName evidence="14">NQR complex subunit E</fullName>
    </alternativeName>
    <alternativeName>
        <fullName evidence="14">NQR-1 subunit E</fullName>
    </alternativeName>
</protein>
<evidence type="ECO:0000256" key="6">
    <source>
        <dbReference type="ARBA" id="ARBA00022967"/>
    </source>
</evidence>
<dbReference type="EMBL" id="JAVRIC010000014">
    <property type="protein sequence ID" value="MDT0497844.1"/>
    <property type="molecule type" value="Genomic_DNA"/>
</dbReference>
<feature type="transmembrane region" description="Helical" evidence="14">
    <location>
        <begin position="6"/>
        <end position="30"/>
    </location>
</feature>
<comment type="subunit">
    <text evidence="14">Composed of six subunits; NqrA, NqrB, NqrC, NqrD, NqrE and NqrF.</text>
</comment>
<evidence type="ECO:0000313" key="16">
    <source>
        <dbReference type="Proteomes" id="UP001254608"/>
    </source>
</evidence>
<evidence type="ECO:0000256" key="5">
    <source>
        <dbReference type="ARBA" id="ARBA00022692"/>
    </source>
</evidence>
<dbReference type="InterPro" id="IPR050133">
    <property type="entry name" value="NqrDE/RnfAE_oxidrdctase"/>
</dbReference>
<accession>A0ABU2WKW4</accession>
<sequence>MELVNLAIRSVFVENLALSFFLGMCTFLAISKKIETAFGLGVAVVAVQTLTVPANNLVYQYFLKDGALAWAGMPDVDLSFLGLISYIGIIAAIVQVLEMFLDKYVPALYNALGIFLPLITVNCAILGGTLFMVERDYDLAEATVYGFSSGLSWALAIVVLAGVREKLKYSDVPDGLQGLGVTFVTAGLMALGFMAFSGIQL</sequence>
<feature type="transmembrane region" description="Helical" evidence="14">
    <location>
        <begin position="78"/>
        <end position="101"/>
    </location>
</feature>
<comment type="similarity">
    <text evidence="14">Belongs to the NqrDE/RnfAE family.</text>
</comment>
<dbReference type="NCBIfam" id="TIGR01940">
    <property type="entry name" value="nqrE"/>
    <property type="match status" value="1"/>
</dbReference>
<keyword evidence="9 14" id="KW-0915">Sodium</keyword>
<keyword evidence="8 14" id="KW-0520">NAD</keyword>
<keyword evidence="3 14" id="KW-1003">Cell membrane</keyword>
<organism evidence="15 16">
    <name type="scientific">Banduia mediterranea</name>
    <dbReference type="NCBI Taxonomy" id="3075609"/>
    <lineage>
        <taxon>Bacteria</taxon>
        <taxon>Pseudomonadati</taxon>
        <taxon>Pseudomonadota</taxon>
        <taxon>Gammaproteobacteria</taxon>
        <taxon>Nevskiales</taxon>
        <taxon>Algiphilaceae</taxon>
        <taxon>Banduia</taxon>
    </lineage>
</organism>
<evidence type="ECO:0000313" key="15">
    <source>
        <dbReference type="EMBL" id="MDT0497844.1"/>
    </source>
</evidence>
<keyword evidence="13 14" id="KW-0739">Sodium transport</keyword>
<evidence type="ECO:0000256" key="1">
    <source>
        <dbReference type="ARBA" id="ARBA00004127"/>
    </source>
</evidence>
<evidence type="ECO:0000256" key="11">
    <source>
        <dbReference type="ARBA" id="ARBA00023075"/>
    </source>
</evidence>
<feature type="transmembrane region" description="Helical" evidence="14">
    <location>
        <begin position="108"/>
        <end position="132"/>
    </location>
</feature>
<dbReference type="RefSeq" id="WP_311365236.1">
    <property type="nucleotide sequence ID" value="NZ_JAVRIC010000014.1"/>
</dbReference>
<keyword evidence="12 14" id="KW-0472">Membrane</keyword>
<dbReference type="PANTHER" id="PTHR30335:SF1">
    <property type="entry name" value="NA(+)-TRANSLOCATING NADH-QUINONE REDUCTASE SUBUNIT E"/>
    <property type="match status" value="1"/>
</dbReference>
<dbReference type="HAMAP" id="MF_00429">
    <property type="entry name" value="NqrE"/>
    <property type="match status" value="1"/>
</dbReference>